<evidence type="ECO:0000313" key="9">
    <source>
        <dbReference type="Proteomes" id="UP001595817"/>
    </source>
</evidence>
<accession>A0ABV8X8T7</accession>
<dbReference type="InterPro" id="IPR016032">
    <property type="entry name" value="Sig_transdc_resp-reg_C-effctor"/>
</dbReference>
<dbReference type="SUPFAM" id="SSF52172">
    <property type="entry name" value="CheY-like"/>
    <property type="match status" value="1"/>
</dbReference>
<evidence type="ECO:0000256" key="5">
    <source>
        <dbReference type="PROSITE-ProRule" id="PRU00169"/>
    </source>
</evidence>
<keyword evidence="1 5" id="KW-0597">Phosphoprotein</keyword>
<evidence type="ECO:0000256" key="2">
    <source>
        <dbReference type="ARBA" id="ARBA00023015"/>
    </source>
</evidence>
<dbReference type="Gene3D" id="3.40.50.2300">
    <property type="match status" value="1"/>
</dbReference>
<feature type="domain" description="HTH luxR-type" evidence="6">
    <location>
        <begin position="145"/>
        <end position="210"/>
    </location>
</feature>
<evidence type="ECO:0000256" key="4">
    <source>
        <dbReference type="ARBA" id="ARBA00023163"/>
    </source>
</evidence>
<dbReference type="PROSITE" id="PS50110">
    <property type="entry name" value="RESPONSE_REGULATORY"/>
    <property type="match status" value="1"/>
</dbReference>
<evidence type="ECO:0000259" key="7">
    <source>
        <dbReference type="PROSITE" id="PS50110"/>
    </source>
</evidence>
<dbReference type="SMART" id="SM00421">
    <property type="entry name" value="HTH_LUXR"/>
    <property type="match status" value="1"/>
</dbReference>
<dbReference type="CDD" id="cd17535">
    <property type="entry name" value="REC_NarL-like"/>
    <property type="match status" value="1"/>
</dbReference>
<evidence type="ECO:0000259" key="6">
    <source>
        <dbReference type="PROSITE" id="PS50043"/>
    </source>
</evidence>
<name>A0ABV8X8T7_9LACT</name>
<dbReference type="Proteomes" id="UP001595817">
    <property type="component" value="Unassembled WGS sequence"/>
</dbReference>
<keyword evidence="4" id="KW-0804">Transcription</keyword>
<dbReference type="Pfam" id="PF00072">
    <property type="entry name" value="Response_reg"/>
    <property type="match status" value="1"/>
</dbReference>
<proteinExistence type="predicted"/>
<evidence type="ECO:0000313" key="8">
    <source>
        <dbReference type="EMBL" id="MFC4411723.1"/>
    </source>
</evidence>
<dbReference type="InterPro" id="IPR011006">
    <property type="entry name" value="CheY-like_superfamily"/>
</dbReference>
<dbReference type="InterPro" id="IPR000792">
    <property type="entry name" value="Tscrpt_reg_LuxR_C"/>
</dbReference>
<organism evidence="8 9">
    <name type="scientific">Chungangia koreensis</name>
    <dbReference type="NCBI Taxonomy" id="752657"/>
    <lineage>
        <taxon>Bacteria</taxon>
        <taxon>Bacillati</taxon>
        <taxon>Bacillota</taxon>
        <taxon>Bacilli</taxon>
        <taxon>Lactobacillales</taxon>
        <taxon>Chungangia</taxon>
    </lineage>
</organism>
<evidence type="ECO:0000256" key="1">
    <source>
        <dbReference type="ARBA" id="ARBA00022553"/>
    </source>
</evidence>
<sequence>MAAKILIVEDQLIVRKGIRMIVEQNPELVVIGEAMNGVEAIKLVEQELPDLILLDIRMPEMDGVATVKVVKERWPEVKILVLTTFNDDGAALETLKDGVNGFMLKTAEPEKLIQSIHSCLSGVLVLHEEVAARMVPMLSERKVEKQTNEGTLTEREMDIVRLVGTGKTNKEIAQQLYLSVGTVKNHITNILQQLDLRDRTQLAIYAVKNDLID</sequence>
<comment type="caution">
    <text evidence="8">The sequence shown here is derived from an EMBL/GenBank/DDBJ whole genome shotgun (WGS) entry which is preliminary data.</text>
</comment>
<dbReference type="PANTHER" id="PTHR43214:SF40">
    <property type="entry name" value="TRANSCRIPTIONAL REGULATORY PROTEIN LNRK"/>
    <property type="match status" value="1"/>
</dbReference>
<feature type="modified residue" description="4-aspartylphosphate" evidence="5">
    <location>
        <position position="55"/>
    </location>
</feature>
<dbReference type="PANTHER" id="PTHR43214">
    <property type="entry name" value="TWO-COMPONENT RESPONSE REGULATOR"/>
    <property type="match status" value="1"/>
</dbReference>
<dbReference type="Pfam" id="PF00196">
    <property type="entry name" value="GerE"/>
    <property type="match status" value="1"/>
</dbReference>
<keyword evidence="2" id="KW-0805">Transcription regulation</keyword>
<keyword evidence="9" id="KW-1185">Reference proteome</keyword>
<dbReference type="SUPFAM" id="SSF46894">
    <property type="entry name" value="C-terminal effector domain of the bipartite response regulators"/>
    <property type="match status" value="1"/>
</dbReference>
<dbReference type="InterPro" id="IPR058245">
    <property type="entry name" value="NreC/VraR/RcsB-like_REC"/>
</dbReference>
<dbReference type="InterPro" id="IPR001789">
    <property type="entry name" value="Sig_transdc_resp-reg_receiver"/>
</dbReference>
<dbReference type="PROSITE" id="PS50043">
    <property type="entry name" value="HTH_LUXR_2"/>
    <property type="match status" value="1"/>
</dbReference>
<dbReference type="CDD" id="cd06170">
    <property type="entry name" value="LuxR_C_like"/>
    <property type="match status" value="1"/>
</dbReference>
<keyword evidence="3" id="KW-0238">DNA-binding</keyword>
<reference evidence="9" key="1">
    <citation type="journal article" date="2019" name="Int. J. Syst. Evol. Microbiol.">
        <title>The Global Catalogue of Microorganisms (GCM) 10K type strain sequencing project: providing services to taxonomists for standard genome sequencing and annotation.</title>
        <authorList>
            <consortium name="The Broad Institute Genomics Platform"/>
            <consortium name="The Broad Institute Genome Sequencing Center for Infectious Disease"/>
            <person name="Wu L."/>
            <person name="Ma J."/>
        </authorList>
    </citation>
    <scope>NUCLEOTIDE SEQUENCE [LARGE SCALE GENOMIC DNA]</scope>
    <source>
        <strain evidence="9">CCUG 59778</strain>
    </source>
</reference>
<dbReference type="SMART" id="SM00448">
    <property type="entry name" value="REC"/>
    <property type="match status" value="1"/>
</dbReference>
<feature type="domain" description="Response regulatory" evidence="7">
    <location>
        <begin position="4"/>
        <end position="120"/>
    </location>
</feature>
<dbReference type="InterPro" id="IPR039420">
    <property type="entry name" value="WalR-like"/>
</dbReference>
<dbReference type="EMBL" id="JBHSEC010000022">
    <property type="protein sequence ID" value="MFC4411723.1"/>
    <property type="molecule type" value="Genomic_DNA"/>
</dbReference>
<dbReference type="RefSeq" id="WP_378156996.1">
    <property type="nucleotide sequence ID" value="NZ_JBHSEC010000022.1"/>
</dbReference>
<dbReference type="PRINTS" id="PR00038">
    <property type="entry name" value="HTHLUXR"/>
</dbReference>
<gene>
    <name evidence="8" type="ORF">ACFOZY_15135</name>
</gene>
<protein>
    <submittedName>
        <fullName evidence="8">Response regulator</fullName>
    </submittedName>
</protein>
<evidence type="ECO:0000256" key="3">
    <source>
        <dbReference type="ARBA" id="ARBA00023125"/>
    </source>
</evidence>